<name>A0A813SZU6_9BILA</name>
<dbReference type="OrthoDB" id="95964at2759"/>
<proteinExistence type="predicted"/>
<dbReference type="AlphaFoldDB" id="A0A813SZU6"/>
<dbReference type="EMBL" id="CAJNOC010000805">
    <property type="protein sequence ID" value="CAF0805112.1"/>
    <property type="molecule type" value="Genomic_DNA"/>
</dbReference>
<dbReference type="GO" id="GO:0003676">
    <property type="term" value="F:nucleic acid binding"/>
    <property type="evidence" value="ECO:0007669"/>
    <property type="project" value="InterPro"/>
</dbReference>
<reference evidence="2" key="1">
    <citation type="submission" date="2021-02" db="EMBL/GenBank/DDBJ databases">
        <authorList>
            <person name="Nowell W R."/>
        </authorList>
    </citation>
    <scope>NUCLEOTIDE SEQUENCE</scope>
    <source>
        <strain evidence="2">Ploen Becks lab</strain>
    </source>
</reference>
<keyword evidence="3" id="KW-1185">Reference proteome</keyword>
<evidence type="ECO:0000313" key="3">
    <source>
        <dbReference type="Proteomes" id="UP000663879"/>
    </source>
</evidence>
<dbReference type="PANTHER" id="PTHR37984:SF15">
    <property type="entry name" value="INTEGRASE CATALYTIC DOMAIN-CONTAINING PROTEIN"/>
    <property type="match status" value="1"/>
</dbReference>
<dbReference type="PROSITE" id="PS50994">
    <property type="entry name" value="INTEGRASE"/>
    <property type="match status" value="1"/>
</dbReference>
<dbReference type="InterPro" id="IPR050951">
    <property type="entry name" value="Retrovirus_Pol_polyprotein"/>
</dbReference>
<feature type="domain" description="Integrase catalytic" evidence="1">
    <location>
        <begin position="1"/>
        <end position="79"/>
    </location>
</feature>
<dbReference type="InterPro" id="IPR012337">
    <property type="entry name" value="RNaseH-like_sf"/>
</dbReference>
<dbReference type="InterPro" id="IPR036397">
    <property type="entry name" value="RNaseH_sf"/>
</dbReference>
<comment type="caution">
    <text evidence="2">The sequence shown here is derived from an EMBL/GenBank/DDBJ whole genome shotgun (WGS) entry which is preliminary data.</text>
</comment>
<dbReference type="Gene3D" id="3.30.420.10">
    <property type="entry name" value="Ribonuclease H-like superfamily/Ribonuclease H"/>
    <property type="match status" value="1"/>
</dbReference>
<dbReference type="GO" id="GO:0015074">
    <property type="term" value="P:DNA integration"/>
    <property type="evidence" value="ECO:0007669"/>
    <property type="project" value="InterPro"/>
</dbReference>
<dbReference type="InterPro" id="IPR001584">
    <property type="entry name" value="Integrase_cat-core"/>
</dbReference>
<dbReference type="Proteomes" id="UP000663879">
    <property type="component" value="Unassembled WGS sequence"/>
</dbReference>
<protein>
    <recommendedName>
        <fullName evidence="1">Integrase catalytic domain-containing protein</fullName>
    </recommendedName>
</protein>
<evidence type="ECO:0000313" key="2">
    <source>
        <dbReference type="EMBL" id="CAF0805112.1"/>
    </source>
</evidence>
<evidence type="ECO:0000259" key="1">
    <source>
        <dbReference type="PROSITE" id="PS50994"/>
    </source>
</evidence>
<gene>
    <name evidence="2" type="ORF">OXX778_LOCUS6674</name>
</gene>
<organism evidence="2 3">
    <name type="scientific">Brachionus calyciflorus</name>
    <dbReference type="NCBI Taxonomy" id="104777"/>
    <lineage>
        <taxon>Eukaryota</taxon>
        <taxon>Metazoa</taxon>
        <taxon>Spiralia</taxon>
        <taxon>Gnathifera</taxon>
        <taxon>Rotifera</taxon>
        <taxon>Eurotatoria</taxon>
        <taxon>Monogononta</taxon>
        <taxon>Pseudotrocha</taxon>
        <taxon>Ploima</taxon>
        <taxon>Brachionidae</taxon>
        <taxon>Brachionus</taxon>
    </lineage>
</organism>
<sequence length="102" mass="12076">MSKLKNRLGFVHIITSAYNPRTNEKTERFNQTLKESLRNHAEADRKNWPRYLSFVLMAYTSRVHTSTGYTPFELMFGRKILHFKDYTSEDNDTEGIWLGPMK</sequence>
<dbReference type="SUPFAM" id="SSF53098">
    <property type="entry name" value="Ribonuclease H-like"/>
    <property type="match status" value="1"/>
</dbReference>
<dbReference type="PANTHER" id="PTHR37984">
    <property type="entry name" value="PROTEIN CBG26694"/>
    <property type="match status" value="1"/>
</dbReference>
<accession>A0A813SZU6</accession>